<dbReference type="PANTHER" id="PTHR43211">
    <property type="entry name" value="FUMARYLACETOACETATE HYDROLASE"/>
    <property type="match status" value="1"/>
</dbReference>
<feature type="domain" description="Fumarylacetoacetase-like C-terminal" evidence="1">
    <location>
        <begin position="84"/>
        <end position="309"/>
    </location>
</feature>
<comment type="caution">
    <text evidence="2">The sequence shown here is derived from an EMBL/GenBank/DDBJ whole genome shotgun (WGS) entry which is preliminary data.</text>
</comment>
<dbReference type="Gene3D" id="3.90.850.10">
    <property type="entry name" value="Fumarylacetoacetase-like, C-terminal domain"/>
    <property type="match status" value="1"/>
</dbReference>
<dbReference type="RefSeq" id="WP_368801613.1">
    <property type="nucleotide sequence ID" value="NZ_JAZHFV010000001.1"/>
</dbReference>
<sequence length="315" mass="34601">MKLVTFNLPGEERQRIGAVLDESGAVCEFAASAAPHFGSMLALIDAGERGLEEARGVLSKRENVHEAGGVRLLAPVPEPRQMRDALCFEKHLRQARANRHLFGYEGFPRDPAKVDVPAVWYEQPIYYKANRFSVVGSDVDVIVPRGETRFDYELELGVFLSLKGKDIRPEDANDHIFGYCIFNDFTARTAQLREMTGQLGPAKGKDFDTGNAMGPWLVTADEVSDPHNLTMTARINGEEWSRGNSGEMHHKFPAVLAHISSDETLHAGEFIGSGTVGSGCGLELGRFLKHGDVVELEIEGLGILRNRVVDRSAGV</sequence>
<dbReference type="Proteomes" id="UP001559025">
    <property type="component" value="Unassembled WGS sequence"/>
</dbReference>
<protein>
    <submittedName>
        <fullName evidence="2">Fumarylacetoacetate hydrolase family protein</fullName>
    </submittedName>
</protein>
<dbReference type="GO" id="GO:0016787">
    <property type="term" value="F:hydrolase activity"/>
    <property type="evidence" value="ECO:0007669"/>
    <property type="project" value="UniProtKB-KW"/>
</dbReference>
<organism evidence="2 3">
    <name type="scientific">Neoaquamicrobium sediminum</name>
    <dbReference type="NCBI Taxonomy" id="1849104"/>
    <lineage>
        <taxon>Bacteria</taxon>
        <taxon>Pseudomonadati</taxon>
        <taxon>Pseudomonadota</taxon>
        <taxon>Alphaproteobacteria</taxon>
        <taxon>Hyphomicrobiales</taxon>
        <taxon>Phyllobacteriaceae</taxon>
        <taxon>Neoaquamicrobium</taxon>
    </lineage>
</organism>
<dbReference type="EMBL" id="JAZHFV010000001">
    <property type="protein sequence ID" value="MEX4006269.1"/>
    <property type="molecule type" value="Genomic_DNA"/>
</dbReference>
<reference evidence="2 3" key="1">
    <citation type="submission" date="2024-01" db="EMBL/GenBank/DDBJ databases">
        <title>New evidence supports the origin of RcGTA from prophage.</title>
        <authorList>
            <person name="Xu Y."/>
            <person name="Liu B."/>
            <person name="Chen F."/>
        </authorList>
    </citation>
    <scope>NUCLEOTIDE SEQUENCE [LARGE SCALE GENOMIC DNA]</scope>
    <source>
        <strain evidence="2 3">CBW1107-2</strain>
    </source>
</reference>
<evidence type="ECO:0000313" key="3">
    <source>
        <dbReference type="Proteomes" id="UP001559025"/>
    </source>
</evidence>
<gene>
    <name evidence="2" type="ORF">V1479_03070</name>
</gene>
<accession>A0ABV3WQ46</accession>
<keyword evidence="2" id="KW-0378">Hydrolase</keyword>
<dbReference type="InterPro" id="IPR036663">
    <property type="entry name" value="Fumarylacetoacetase_C_sf"/>
</dbReference>
<dbReference type="SUPFAM" id="SSF56529">
    <property type="entry name" value="FAH"/>
    <property type="match status" value="1"/>
</dbReference>
<dbReference type="InterPro" id="IPR011234">
    <property type="entry name" value="Fumarylacetoacetase-like_C"/>
</dbReference>
<dbReference type="Pfam" id="PF01557">
    <property type="entry name" value="FAA_hydrolase"/>
    <property type="match status" value="1"/>
</dbReference>
<name>A0ABV3WQ46_9HYPH</name>
<proteinExistence type="predicted"/>
<evidence type="ECO:0000259" key="1">
    <source>
        <dbReference type="Pfam" id="PF01557"/>
    </source>
</evidence>
<dbReference type="PANTHER" id="PTHR43211:SF1">
    <property type="entry name" value="BLL6422 PROTEIN"/>
    <property type="match status" value="1"/>
</dbReference>
<evidence type="ECO:0000313" key="2">
    <source>
        <dbReference type="EMBL" id="MEX4006269.1"/>
    </source>
</evidence>
<keyword evidence="3" id="KW-1185">Reference proteome</keyword>